<dbReference type="EMBL" id="FMYI01000001">
    <property type="protein sequence ID" value="SDB81230.1"/>
    <property type="molecule type" value="Genomic_DNA"/>
</dbReference>
<evidence type="ECO:0000313" key="4">
    <source>
        <dbReference type="Proteomes" id="UP000242949"/>
    </source>
</evidence>
<evidence type="ECO:0000256" key="1">
    <source>
        <dbReference type="PROSITE-ProRule" id="PRU00409"/>
    </source>
</evidence>
<organism evidence="3 4">
    <name type="scientific">Pelagirhabdus alkalitolerans</name>
    <dbReference type="NCBI Taxonomy" id="1612202"/>
    <lineage>
        <taxon>Bacteria</taxon>
        <taxon>Bacillati</taxon>
        <taxon>Bacillota</taxon>
        <taxon>Bacilli</taxon>
        <taxon>Bacillales</taxon>
        <taxon>Bacillaceae</taxon>
        <taxon>Pelagirhabdus</taxon>
    </lineage>
</organism>
<evidence type="ECO:0000259" key="2">
    <source>
        <dbReference type="PROSITE" id="PS50975"/>
    </source>
</evidence>
<gene>
    <name evidence="3" type="ORF">SAMN05421734_10166</name>
</gene>
<dbReference type="PANTHER" id="PTHR21621">
    <property type="entry name" value="RIBOSOMAL PROTEIN S6 MODIFICATION PROTEIN"/>
    <property type="match status" value="1"/>
</dbReference>
<dbReference type="InterPro" id="IPR011761">
    <property type="entry name" value="ATP-grasp"/>
</dbReference>
<dbReference type="Gene3D" id="3.30.470.20">
    <property type="entry name" value="ATP-grasp fold, B domain"/>
    <property type="match status" value="2"/>
</dbReference>
<dbReference type="InterPro" id="IPR013815">
    <property type="entry name" value="ATP_grasp_subdomain_1"/>
</dbReference>
<dbReference type="PANTHER" id="PTHR21621:SF0">
    <property type="entry name" value="BETA-CITRYLGLUTAMATE SYNTHASE B-RELATED"/>
    <property type="match status" value="1"/>
</dbReference>
<dbReference type="Proteomes" id="UP000242949">
    <property type="component" value="Unassembled WGS sequence"/>
</dbReference>
<dbReference type="STRING" id="1612202.SAMN05421734_10166"/>
<dbReference type="PROSITE" id="PS50975">
    <property type="entry name" value="ATP_GRASP"/>
    <property type="match status" value="1"/>
</dbReference>
<dbReference type="SUPFAM" id="SSF56059">
    <property type="entry name" value="Glutathione synthetase ATP-binding domain-like"/>
    <property type="match status" value="1"/>
</dbReference>
<accession>A0A1G6GH03</accession>
<evidence type="ECO:0000313" key="3">
    <source>
        <dbReference type="EMBL" id="SDB81230.1"/>
    </source>
</evidence>
<dbReference type="GO" id="GO:0005524">
    <property type="term" value="F:ATP binding"/>
    <property type="evidence" value="ECO:0007669"/>
    <property type="project" value="UniProtKB-UniRule"/>
</dbReference>
<sequence>MKKINKEWLPHLNKDVMNEAGDHELDAYIIALEGWRRGLTLNFHEKNESPFDEIKTWFVDKPGKLFSLSSETRTHYFFRTRGDKVSNEATEIGMNKQLTKEYLQKANVPVVTGHRFNLAIEKEKLIRLAEDIGYPVAVKPLDGSFGRGVHLDINNERDLMEAVCNLRSSNEGEDCLIEPYFSAEDIRAYVVGDQVVGAIKRIPANIVGDGYSSIKKLIQRKNELRKENPRLASCLIKIDAKLETFIKKQGYTLLTIPPENKTIFLSDLNNISAGGDSIDVLDELNHSIKDVAVNAIQAVPNLYHSAVDLLVESSGQAHVLELNPTAQIGSIVFPMYGKPCDVPKAIIDDYFPETVNDTEKSSMYFDFQRTLEPIRQNRVNKVTVPSPLKGNLYGKQYIISNVDFNKEKLKRVRDFVFKYELSGYLVEHKRKNSEVVIVGQDKEIVTTFDQVILNRISGGNESNVEVREWSSPVKVGFEIHSKKQNRKQFLKRSLKKIVPLVYSVRLIKKFKQ</sequence>
<dbReference type="RefSeq" id="WP_176759170.1">
    <property type="nucleotide sequence ID" value="NZ_FMYI01000001.1"/>
</dbReference>
<dbReference type="GO" id="GO:0018169">
    <property type="term" value="F:ribosomal S6-glutamic acid ligase activity"/>
    <property type="evidence" value="ECO:0007669"/>
    <property type="project" value="TreeGrafter"/>
</dbReference>
<keyword evidence="4" id="KW-1185">Reference proteome</keyword>
<dbReference type="GO" id="GO:0009432">
    <property type="term" value="P:SOS response"/>
    <property type="evidence" value="ECO:0007669"/>
    <property type="project" value="TreeGrafter"/>
</dbReference>
<dbReference type="Pfam" id="PF08443">
    <property type="entry name" value="RimK"/>
    <property type="match status" value="1"/>
</dbReference>
<dbReference type="GO" id="GO:0046872">
    <property type="term" value="F:metal ion binding"/>
    <property type="evidence" value="ECO:0007669"/>
    <property type="project" value="InterPro"/>
</dbReference>
<dbReference type="AlphaFoldDB" id="A0A1G6GH03"/>
<dbReference type="InterPro" id="IPR013651">
    <property type="entry name" value="ATP-grasp_RimK-type"/>
</dbReference>
<keyword evidence="1" id="KW-0547">Nucleotide-binding</keyword>
<dbReference type="Gene3D" id="3.30.1490.20">
    <property type="entry name" value="ATP-grasp fold, A domain"/>
    <property type="match status" value="1"/>
</dbReference>
<feature type="domain" description="ATP-grasp" evidence="2">
    <location>
        <begin position="100"/>
        <end position="351"/>
    </location>
</feature>
<dbReference type="GO" id="GO:0005737">
    <property type="term" value="C:cytoplasm"/>
    <property type="evidence" value="ECO:0007669"/>
    <property type="project" value="TreeGrafter"/>
</dbReference>
<keyword evidence="1" id="KW-0067">ATP-binding</keyword>
<reference evidence="4" key="1">
    <citation type="submission" date="2016-09" db="EMBL/GenBank/DDBJ databases">
        <authorList>
            <person name="Varghese N."/>
            <person name="Submissions S."/>
        </authorList>
    </citation>
    <scope>NUCLEOTIDE SEQUENCE [LARGE SCALE GENOMIC DNA]</scope>
    <source>
        <strain evidence="4">S5</strain>
    </source>
</reference>
<proteinExistence type="predicted"/>
<protein>
    <submittedName>
        <fullName evidence="3">D-alanine-D-alanine ligase</fullName>
    </submittedName>
</protein>
<name>A0A1G6GH03_9BACI</name>
<keyword evidence="3" id="KW-0436">Ligase</keyword>